<comment type="similarity">
    <text evidence="2 4">Belongs to the AB hydrolase superfamily. Lipase family.</text>
</comment>
<feature type="domain" description="Lipase" evidence="6">
    <location>
        <begin position="2"/>
        <end position="96"/>
    </location>
</feature>
<keyword evidence="3" id="KW-0964">Secreted</keyword>
<keyword evidence="8" id="KW-1185">Reference proteome</keyword>
<evidence type="ECO:0000256" key="4">
    <source>
        <dbReference type="RuleBase" id="RU004262"/>
    </source>
</evidence>
<dbReference type="Gene3D" id="3.40.50.1820">
    <property type="entry name" value="alpha/beta hydrolase"/>
    <property type="match status" value="1"/>
</dbReference>
<comment type="subcellular location">
    <subcellularLocation>
        <location evidence="1">Secreted</location>
    </subcellularLocation>
</comment>
<evidence type="ECO:0000313" key="8">
    <source>
        <dbReference type="Proteomes" id="UP000838756"/>
    </source>
</evidence>
<evidence type="ECO:0000256" key="5">
    <source>
        <dbReference type="SAM" id="MobiDB-lite"/>
    </source>
</evidence>
<dbReference type="Proteomes" id="UP000838756">
    <property type="component" value="Unassembled WGS sequence"/>
</dbReference>
<dbReference type="InterPro" id="IPR013818">
    <property type="entry name" value="Lipase"/>
</dbReference>
<sequence length="107" mass="11312">MDQITFIGFSLGASLMGFSGNEYERETGTKYSRIIGCDPAGPFFDGIISLPSLDALDADFVMSMHTNPKRLGTDEKKSTMDVSANCGNPVQPGCETAGGGLGIRTPE</sequence>
<evidence type="ECO:0000313" key="7">
    <source>
        <dbReference type="EMBL" id="CAH2208236.1"/>
    </source>
</evidence>
<dbReference type="GO" id="GO:0016042">
    <property type="term" value="P:lipid catabolic process"/>
    <property type="evidence" value="ECO:0007669"/>
    <property type="project" value="TreeGrafter"/>
</dbReference>
<dbReference type="GO" id="GO:0005615">
    <property type="term" value="C:extracellular space"/>
    <property type="evidence" value="ECO:0007669"/>
    <property type="project" value="TreeGrafter"/>
</dbReference>
<reference evidence="7" key="1">
    <citation type="submission" date="2022-03" db="EMBL/GenBank/DDBJ databases">
        <authorList>
            <person name="Lindestad O."/>
        </authorList>
    </citation>
    <scope>NUCLEOTIDE SEQUENCE</scope>
</reference>
<comment type="caution">
    <text evidence="7">The sequence shown here is derived from an EMBL/GenBank/DDBJ whole genome shotgun (WGS) entry which is preliminary data.</text>
</comment>
<dbReference type="InterPro" id="IPR000734">
    <property type="entry name" value="TAG_lipase"/>
</dbReference>
<accession>A0A8S4QIS6</accession>
<gene>
    <name evidence="7" type="primary">jg13761</name>
    <name evidence="7" type="ORF">PAEG_LOCUS852</name>
</gene>
<dbReference type="Pfam" id="PF00151">
    <property type="entry name" value="Lipase"/>
    <property type="match status" value="1"/>
</dbReference>
<dbReference type="GO" id="GO:0016298">
    <property type="term" value="F:lipase activity"/>
    <property type="evidence" value="ECO:0007669"/>
    <property type="project" value="InterPro"/>
</dbReference>
<proteinExistence type="inferred from homology"/>
<dbReference type="SUPFAM" id="SSF53474">
    <property type="entry name" value="alpha/beta-Hydrolases"/>
    <property type="match status" value="1"/>
</dbReference>
<evidence type="ECO:0000259" key="6">
    <source>
        <dbReference type="Pfam" id="PF00151"/>
    </source>
</evidence>
<dbReference type="OrthoDB" id="7407350at2759"/>
<feature type="compositionally biased region" description="Gly residues" evidence="5">
    <location>
        <begin position="96"/>
        <end position="107"/>
    </location>
</feature>
<evidence type="ECO:0000256" key="1">
    <source>
        <dbReference type="ARBA" id="ARBA00004613"/>
    </source>
</evidence>
<dbReference type="EMBL" id="CAKXAJ010002765">
    <property type="protein sequence ID" value="CAH2208236.1"/>
    <property type="molecule type" value="Genomic_DNA"/>
</dbReference>
<dbReference type="PANTHER" id="PTHR11610">
    <property type="entry name" value="LIPASE"/>
    <property type="match status" value="1"/>
</dbReference>
<evidence type="ECO:0000256" key="2">
    <source>
        <dbReference type="ARBA" id="ARBA00010701"/>
    </source>
</evidence>
<organism evidence="7 8">
    <name type="scientific">Pararge aegeria aegeria</name>
    <dbReference type="NCBI Taxonomy" id="348720"/>
    <lineage>
        <taxon>Eukaryota</taxon>
        <taxon>Metazoa</taxon>
        <taxon>Ecdysozoa</taxon>
        <taxon>Arthropoda</taxon>
        <taxon>Hexapoda</taxon>
        <taxon>Insecta</taxon>
        <taxon>Pterygota</taxon>
        <taxon>Neoptera</taxon>
        <taxon>Endopterygota</taxon>
        <taxon>Lepidoptera</taxon>
        <taxon>Glossata</taxon>
        <taxon>Ditrysia</taxon>
        <taxon>Papilionoidea</taxon>
        <taxon>Nymphalidae</taxon>
        <taxon>Satyrinae</taxon>
        <taxon>Satyrini</taxon>
        <taxon>Parargina</taxon>
        <taxon>Pararge</taxon>
    </lineage>
</organism>
<evidence type="ECO:0000256" key="3">
    <source>
        <dbReference type="ARBA" id="ARBA00022525"/>
    </source>
</evidence>
<dbReference type="InterPro" id="IPR029058">
    <property type="entry name" value="AB_hydrolase_fold"/>
</dbReference>
<protein>
    <submittedName>
        <fullName evidence="7">Jg13761 protein</fullName>
    </submittedName>
</protein>
<name>A0A8S4QIS6_9NEOP</name>
<dbReference type="AlphaFoldDB" id="A0A8S4QIS6"/>
<feature type="region of interest" description="Disordered" evidence="5">
    <location>
        <begin position="68"/>
        <end position="107"/>
    </location>
</feature>
<feature type="non-terminal residue" evidence="7">
    <location>
        <position position="1"/>
    </location>
</feature>